<dbReference type="STRING" id="1348114.OM33_09645"/>
<dbReference type="SUPFAM" id="SSF141868">
    <property type="entry name" value="EAL domain-like"/>
    <property type="match status" value="1"/>
</dbReference>
<evidence type="ECO:0008006" key="6">
    <source>
        <dbReference type="Google" id="ProtNLM"/>
    </source>
</evidence>
<reference evidence="4 5" key="1">
    <citation type="submission" date="2014-11" db="EMBL/GenBank/DDBJ databases">
        <title>Complete Genome Sequence of Pseudoalteromonas sp. Strain OCN003 Isolated from Kaneohe Bay, Oahu, Hawaii.</title>
        <authorList>
            <person name="Beurmann S."/>
            <person name="Videau P."/>
            <person name="Ushijima B."/>
            <person name="Smith A.M."/>
            <person name="Aeby G.S."/>
            <person name="Callahan S.M."/>
            <person name="Belcaid M."/>
        </authorList>
    </citation>
    <scope>NUCLEOTIDE SEQUENCE [LARGE SCALE GENOMIC DNA]</scope>
    <source>
        <strain evidence="4 5">OCN003</strain>
    </source>
</reference>
<accession>A0A0A7EFJ0</accession>
<dbReference type="PANTHER" id="PTHR44757">
    <property type="entry name" value="DIGUANYLATE CYCLASE DGCP"/>
    <property type="match status" value="1"/>
</dbReference>
<dbReference type="Gene3D" id="3.30.70.270">
    <property type="match status" value="1"/>
</dbReference>
<dbReference type="NCBIfam" id="TIGR00254">
    <property type="entry name" value="GGDEF"/>
    <property type="match status" value="1"/>
</dbReference>
<dbReference type="InterPro" id="IPR029787">
    <property type="entry name" value="Nucleotide_cyclase"/>
</dbReference>
<dbReference type="InterPro" id="IPR052155">
    <property type="entry name" value="Biofilm_reg_signaling"/>
</dbReference>
<dbReference type="FunFam" id="3.30.70.270:FF:000001">
    <property type="entry name" value="Diguanylate cyclase domain protein"/>
    <property type="match status" value="1"/>
</dbReference>
<gene>
    <name evidence="4" type="ORF">OM33_09645</name>
</gene>
<feature type="domain" description="EAL" evidence="2">
    <location>
        <begin position="378"/>
        <end position="631"/>
    </location>
</feature>
<dbReference type="InterPro" id="IPR000160">
    <property type="entry name" value="GGDEF_dom"/>
</dbReference>
<dbReference type="HOGENOM" id="CLU_000445_70_20_6"/>
<dbReference type="GO" id="GO:0003824">
    <property type="term" value="F:catalytic activity"/>
    <property type="evidence" value="ECO:0007669"/>
    <property type="project" value="UniProtKB-ARBA"/>
</dbReference>
<evidence type="ECO:0000313" key="5">
    <source>
        <dbReference type="Proteomes" id="UP000030341"/>
    </source>
</evidence>
<dbReference type="EMBL" id="CP009888">
    <property type="protein sequence ID" value="AIY65384.1"/>
    <property type="molecule type" value="Genomic_DNA"/>
</dbReference>
<dbReference type="eggNOG" id="COG5001">
    <property type="taxonomic scope" value="Bacteria"/>
</dbReference>
<dbReference type="SMART" id="SM00267">
    <property type="entry name" value="GGDEF"/>
    <property type="match status" value="1"/>
</dbReference>
<dbReference type="CDD" id="cd01949">
    <property type="entry name" value="GGDEF"/>
    <property type="match status" value="1"/>
</dbReference>
<dbReference type="PROSITE" id="PS50887">
    <property type="entry name" value="GGDEF"/>
    <property type="match status" value="1"/>
</dbReference>
<dbReference type="KEGG" id="pseo:OM33_09645"/>
<dbReference type="Pfam" id="PF00990">
    <property type="entry name" value="GGDEF"/>
    <property type="match status" value="1"/>
</dbReference>
<dbReference type="OrthoDB" id="9812358at2"/>
<keyword evidence="5" id="KW-1185">Reference proteome</keyword>
<dbReference type="AlphaFoldDB" id="A0A0A7EFJ0"/>
<dbReference type="PANTHER" id="PTHR44757:SF2">
    <property type="entry name" value="BIOFILM ARCHITECTURE MAINTENANCE PROTEIN MBAA"/>
    <property type="match status" value="1"/>
</dbReference>
<dbReference type="CDD" id="cd01948">
    <property type="entry name" value="EAL"/>
    <property type="match status" value="1"/>
</dbReference>
<proteinExistence type="predicted"/>
<name>A0A0A7EFJ0_9GAMM</name>
<feature type="domain" description="GGDEF" evidence="3">
    <location>
        <begin position="239"/>
        <end position="371"/>
    </location>
</feature>
<comment type="cofactor">
    <cofactor evidence="1">
        <name>Mg(2+)</name>
        <dbReference type="ChEBI" id="CHEBI:18420"/>
    </cofactor>
</comment>
<dbReference type="SMART" id="SM00052">
    <property type="entry name" value="EAL"/>
    <property type="match status" value="1"/>
</dbReference>
<dbReference type="Proteomes" id="UP000030341">
    <property type="component" value="Chromosome 1"/>
</dbReference>
<organism evidence="4 5">
    <name type="scientific">Pseudoalteromonas piratica</name>
    <dbReference type="NCBI Taxonomy" id="1348114"/>
    <lineage>
        <taxon>Bacteria</taxon>
        <taxon>Pseudomonadati</taxon>
        <taxon>Pseudomonadota</taxon>
        <taxon>Gammaproteobacteria</taxon>
        <taxon>Alteromonadales</taxon>
        <taxon>Pseudoalteromonadaceae</taxon>
        <taxon>Pseudoalteromonas</taxon>
    </lineage>
</organism>
<dbReference type="Gene3D" id="3.20.20.450">
    <property type="entry name" value="EAL domain"/>
    <property type="match status" value="1"/>
</dbReference>
<evidence type="ECO:0000256" key="1">
    <source>
        <dbReference type="ARBA" id="ARBA00001946"/>
    </source>
</evidence>
<evidence type="ECO:0000259" key="2">
    <source>
        <dbReference type="PROSITE" id="PS50883"/>
    </source>
</evidence>
<evidence type="ECO:0000259" key="3">
    <source>
        <dbReference type="PROSITE" id="PS50887"/>
    </source>
</evidence>
<dbReference type="InterPro" id="IPR043128">
    <property type="entry name" value="Rev_trsase/Diguanyl_cyclase"/>
</dbReference>
<dbReference type="SUPFAM" id="SSF55073">
    <property type="entry name" value="Nucleotide cyclase"/>
    <property type="match status" value="1"/>
</dbReference>
<dbReference type="PROSITE" id="PS50883">
    <property type="entry name" value="EAL"/>
    <property type="match status" value="1"/>
</dbReference>
<dbReference type="RefSeq" id="WP_038641217.1">
    <property type="nucleotide sequence ID" value="NZ_CP009888.1"/>
</dbReference>
<sequence length="635" mass="73001">MINRIDTELTELFFNSHQAGVLIVSESHRLLYSNEQASRLNCKNNPLYCAHSEKLTHSKLKEHLQSHKKFTLNNLTISIVPVEFNEQLCKLIKLKTNSPQNDVVSKLNLGLISFDLNGNIISTNDYFDDICKRRINHIEELLYDPSSQIFKAAEQRASTSCHWQSIKLKHLPRNHHYEYVIKKHHQHYLMQVRDVTQLTLKHRELKQQAALDPLTGLANRQVFEDRLSQALIRTKRNQQKIALALLDLDDFKQINDSLGHHVGDQLLNAIAQRLKEHVRKSDTVARLGGDEFCIIFEQVNSEQSVRTKLRKLNDALSRPIMLQGHTLYPKASLGACITDGQLDENEVYKRADAAMYGAKNMKRGSVKLHQVTESFNHSSSIKEQLNNEIDYSQFELFFQPSITTNEQQICSIEALLRWRENGKPSLPKEFFTVIESEGHANKIESWVIHEACRCRKTWAEKKLIENTVPISINISKSYFYHPNFLPHLHNEIARFNIKPEMIELDIEESCLTSSEKKSFQITKKLADLGVKIAIDHFGSSYTSLRTLHEYPINRIKLDRKLVSNLDTINSSLVKSIINAAQQLNIEVVGEGVESDELVDFYTDCSCDALQGYMISRPAKQQSLELFLKNHCEAVY</sequence>
<dbReference type="InterPro" id="IPR035919">
    <property type="entry name" value="EAL_sf"/>
</dbReference>
<protein>
    <recommendedName>
        <fullName evidence="6">Diguanylate cyclase</fullName>
    </recommendedName>
</protein>
<dbReference type="InterPro" id="IPR001633">
    <property type="entry name" value="EAL_dom"/>
</dbReference>
<dbReference type="Pfam" id="PF00563">
    <property type="entry name" value="EAL"/>
    <property type="match status" value="1"/>
</dbReference>
<evidence type="ECO:0000313" key="4">
    <source>
        <dbReference type="EMBL" id="AIY65384.1"/>
    </source>
</evidence>